<evidence type="ECO:0008006" key="9">
    <source>
        <dbReference type="Google" id="ProtNLM"/>
    </source>
</evidence>
<feature type="transmembrane region" description="Helical" evidence="6">
    <location>
        <begin position="63"/>
        <end position="80"/>
    </location>
</feature>
<feature type="transmembrane region" description="Helical" evidence="6">
    <location>
        <begin position="142"/>
        <end position="162"/>
    </location>
</feature>
<reference evidence="7 8" key="1">
    <citation type="submission" date="2018-01" db="EMBL/GenBank/DDBJ databases">
        <title>Complete genome sequence of Flavivirga eckloniae ECD14 isolated from seaweed Ecklonia cava.</title>
        <authorList>
            <person name="Lee J.H."/>
            <person name="Baik K.S."/>
            <person name="Seong C.N."/>
        </authorList>
    </citation>
    <scope>NUCLEOTIDE SEQUENCE [LARGE SCALE GENOMIC DNA]</scope>
    <source>
        <strain evidence="7 8">ECD14</strain>
    </source>
</reference>
<evidence type="ECO:0000313" key="7">
    <source>
        <dbReference type="EMBL" id="AUP80806.1"/>
    </source>
</evidence>
<dbReference type="Pfam" id="PF07947">
    <property type="entry name" value="YhhN"/>
    <property type="match status" value="1"/>
</dbReference>
<proteinExistence type="inferred from homology"/>
<dbReference type="Proteomes" id="UP000235826">
    <property type="component" value="Chromosome"/>
</dbReference>
<organism evidence="7 8">
    <name type="scientific">Flavivirga eckloniae</name>
    <dbReference type="NCBI Taxonomy" id="1803846"/>
    <lineage>
        <taxon>Bacteria</taxon>
        <taxon>Pseudomonadati</taxon>
        <taxon>Bacteroidota</taxon>
        <taxon>Flavobacteriia</taxon>
        <taxon>Flavobacteriales</taxon>
        <taxon>Flavobacteriaceae</taxon>
        <taxon>Flavivirga</taxon>
    </lineage>
</organism>
<evidence type="ECO:0000256" key="1">
    <source>
        <dbReference type="ARBA" id="ARBA00004141"/>
    </source>
</evidence>
<feature type="transmembrane region" description="Helical" evidence="6">
    <location>
        <begin position="201"/>
        <end position="222"/>
    </location>
</feature>
<comment type="similarity">
    <text evidence="2">Belongs to the TMEM86 family.</text>
</comment>
<dbReference type="KEGG" id="fek:C1H87_19655"/>
<sequence length="235" mass="27929">MRDFFRNIYLFSTLFFLALITDILIKLNSEILAYRLISKSSVIVLLLIYYLINNKEHIKQKRIFTICALLFFWIGDIFIIKYTQEPYFIFSLFSYIIGKTFYIFRFSNKRDFSISKLFPFLAPFFLYMVWVFVLIHKNLDDYFFIILLYFFVAITTIIFAYLRKNEVNPLSYSCVLIGIVFSALSDSITGLEAFYDQDIAYSLVTTMLFYGISQYFIVVGLVKETNFGKRMYSSR</sequence>
<dbReference type="InterPro" id="IPR012506">
    <property type="entry name" value="TMEM86B-like"/>
</dbReference>
<evidence type="ECO:0000256" key="4">
    <source>
        <dbReference type="ARBA" id="ARBA00022989"/>
    </source>
</evidence>
<keyword evidence="4 6" id="KW-1133">Transmembrane helix</keyword>
<protein>
    <recommendedName>
        <fullName evidence="9">Lysoplasmalogenase</fullName>
    </recommendedName>
</protein>
<dbReference type="PANTHER" id="PTHR31885">
    <property type="entry name" value="GH04784P"/>
    <property type="match status" value="1"/>
</dbReference>
<feature type="transmembrane region" description="Helical" evidence="6">
    <location>
        <begin position="7"/>
        <end position="25"/>
    </location>
</feature>
<comment type="subcellular location">
    <subcellularLocation>
        <location evidence="1">Membrane</location>
        <topology evidence="1">Multi-pass membrane protein</topology>
    </subcellularLocation>
</comment>
<evidence type="ECO:0000256" key="5">
    <source>
        <dbReference type="ARBA" id="ARBA00023136"/>
    </source>
</evidence>
<keyword evidence="3 6" id="KW-0812">Transmembrane</keyword>
<name>A0A2K9PUQ8_9FLAO</name>
<accession>A0A2K9PUQ8</accession>
<dbReference type="RefSeq" id="WP_102757452.1">
    <property type="nucleotide sequence ID" value="NZ_CP025791.1"/>
</dbReference>
<feature type="transmembrane region" description="Helical" evidence="6">
    <location>
        <begin position="117"/>
        <end position="136"/>
    </location>
</feature>
<feature type="transmembrane region" description="Helical" evidence="6">
    <location>
        <begin position="31"/>
        <end position="51"/>
    </location>
</feature>
<dbReference type="GO" id="GO:0016787">
    <property type="term" value="F:hydrolase activity"/>
    <property type="evidence" value="ECO:0007669"/>
    <property type="project" value="TreeGrafter"/>
</dbReference>
<feature type="transmembrane region" description="Helical" evidence="6">
    <location>
        <begin position="86"/>
        <end position="105"/>
    </location>
</feature>
<dbReference type="OrthoDB" id="1424724at2"/>
<keyword evidence="8" id="KW-1185">Reference proteome</keyword>
<evidence type="ECO:0000313" key="8">
    <source>
        <dbReference type="Proteomes" id="UP000235826"/>
    </source>
</evidence>
<evidence type="ECO:0000256" key="2">
    <source>
        <dbReference type="ARBA" id="ARBA00007375"/>
    </source>
</evidence>
<evidence type="ECO:0000256" key="6">
    <source>
        <dbReference type="SAM" id="Phobius"/>
    </source>
</evidence>
<evidence type="ECO:0000256" key="3">
    <source>
        <dbReference type="ARBA" id="ARBA00022692"/>
    </source>
</evidence>
<keyword evidence="5 6" id="KW-0472">Membrane</keyword>
<gene>
    <name evidence="7" type="ORF">C1H87_19655</name>
</gene>
<dbReference type="AlphaFoldDB" id="A0A2K9PUQ8"/>
<dbReference type="GO" id="GO:0016020">
    <property type="term" value="C:membrane"/>
    <property type="evidence" value="ECO:0007669"/>
    <property type="project" value="UniProtKB-SubCell"/>
</dbReference>
<dbReference type="EMBL" id="CP025791">
    <property type="protein sequence ID" value="AUP80806.1"/>
    <property type="molecule type" value="Genomic_DNA"/>
</dbReference>
<dbReference type="PANTHER" id="PTHR31885:SF6">
    <property type="entry name" value="GH04784P"/>
    <property type="match status" value="1"/>
</dbReference>